<dbReference type="GO" id="GO:0005813">
    <property type="term" value="C:centrosome"/>
    <property type="evidence" value="ECO:0007669"/>
    <property type="project" value="TreeGrafter"/>
</dbReference>
<accession>A0A2G9RJX0</accession>
<dbReference type="PANTHER" id="PTHR24098">
    <property type="entry name" value="OUTER SEGMENT 5"/>
    <property type="match status" value="1"/>
</dbReference>
<dbReference type="AlphaFoldDB" id="A0A2G9RJX0"/>
<keyword evidence="1" id="KW-0677">Repeat</keyword>
<dbReference type="GO" id="GO:0030992">
    <property type="term" value="C:intraciliary transport particle B"/>
    <property type="evidence" value="ECO:0007669"/>
    <property type="project" value="TreeGrafter"/>
</dbReference>
<keyword evidence="4" id="KW-1185">Reference proteome</keyword>
<name>A0A2G9RJX0_AQUCT</name>
<proteinExistence type="predicted"/>
<dbReference type="PANTHER" id="PTHR24098:SF11">
    <property type="entry name" value="INTRAFLAGELLAR TRANSPORT PROTEIN 80 HOMOLOG"/>
    <property type="match status" value="1"/>
</dbReference>
<protein>
    <recommendedName>
        <fullName evidence="2">IFT80 second beta-propeller domain-containing protein</fullName>
    </recommendedName>
</protein>
<dbReference type="GO" id="GO:0005929">
    <property type="term" value="C:cilium"/>
    <property type="evidence" value="ECO:0007669"/>
    <property type="project" value="TreeGrafter"/>
</dbReference>
<dbReference type="Proteomes" id="UP000228934">
    <property type="component" value="Unassembled WGS sequence"/>
</dbReference>
<sequence>IYLFDALSGKPVGDGKPLAHKIEIVEIALDQGGQLNERKIAFIDKNRDLYISPVRKFGKEQISIKIGSMVHTLAWNDVSNILCGIQDNRFTVWYYPNVAFVDKELLPKTISEKDGSEYSKSPQIISFVGNKVTIRKSDGCLVHTNISSYPAILHDYSSTAKWNDALRLCRFVK</sequence>
<gene>
    <name evidence="3" type="ORF">AB205_0149880</name>
</gene>
<dbReference type="Pfam" id="PF23335">
    <property type="entry name" value="Beta-prop_IFT80_2nd"/>
    <property type="match status" value="1"/>
</dbReference>
<evidence type="ECO:0000256" key="1">
    <source>
        <dbReference type="ARBA" id="ARBA00022737"/>
    </source>
</evidence>
<organism evidence="3 4">
    <name type="scientific">Aquarana catesbeiana</name>
    <name type="common">American bullfrog</name>
    <name type="synonym">Rana catesbeiana</name>
    <dbReference type="NCBI Taxonomy" id="8400"/>
    <lineage>
        <taxon>Eukaryota</taxon>
        <taxon>Metazoa</taxon>
        <taxon>Chordata</taxon>
        <taxon>Craniata</taxon>
        <taxon>Vertebrata</taxon>
        <taxon>Euteleostomi</taxon>
        <taxon>Amphibia</taxon>
        <taxon>Batrachia</taxon>
        <taxon>Anura</taxon>
        <taxon>Neobatrachia</taxon>
        <taxon>Ranoidea</taxon>
        <taxon>Ranidae</taxon>
        <taxon>Aquarana</taxon>
    </lineage>
</organism>
<dbReference type="EMBL" id="KV939494">
    <property type="protein sequence ID" value="PIO28189.1"/>
    <property type="molecule type" value="Genomic_DNA"/>
</dbReference>
<evidence type="ECO:0000259" key="2">
    <source>
        <dbReference type="Pfam" id="PF23335"/>
    </source>
</evidence>
<dbReference type="InterPro" id="IPR056456">
    <property type="entry name" value="Beta-prop_IFT80_2nd"/>
</dbReference>
<dbReference type="InterPro" id="IPR036322">
    <property type="entry name" value="WD40_repeat_dom_sf"/>
</dbReference>
<evidence type="ECO:0000313" key="3">
    <source>
        <dbReference type="EMBL" id="PIO28189.1"/>
    </source>
</evidence>
<reference evidence="4" key="1">
    <citation type="journal article" date="2017" name="Nat. Commun.">
        <title>The North American bullfrog draft genome provides insight into hormonal regulation of long noncoding RNA.</title>
        <authorList>
            <person name="Hammond S.A."/>
            <person name="Warren R.L."/>
            <person name="Vandervalk B.P."/>
            <person name="Kucuk E."/>
            <person name="Khan H."/>
            <person name="Gibb E.A."/>
            <person name="Pandoh P."/>
            <person name="Kirk H."/>
            <person name="Zhao Y."/>
            <person name="Jones M."/>
            <person name="Mungall A.J."/>
            <person name="Coope R."/>
            <person name="Pleasance S."/>
            <person name="Moore R.A."/>
            <person name="Holt R.A."/>
            <person name="Round J.M."/>
            <person name="Ohora S."/>
            <person name="Walle B.V."/>
            <person name="Veldhoen N."/>
            <person name="Helbing C.C."/>
            <person name="Birol I."/>
        </authorList>
    </citation>
    <scope>NUCLEOTIDE SEQUENCE [LARGE SCALE GENOMIC DNA]</scope>
</reference>
<dbReference type="SUPFAM" id="SSF50978">
    <property type="entry name" value="WD40 repeat-like"/>
    <property type="match status" value="1"/>
</dbReference>
<dbReference type="OrthoDB" id="408728at2759"/>
<dbReference type="GO" id="GO:0060271">
    <property type="term" value="P:cilium assembly"/>
    <property type="evidence" value="ECO:0007669"/>
    <property type="project" value="TreeGrafter"/>
</dbReference>
<evidence type="ECO:0000313" key="4">
    <source>
        <dbReference type="Proteomes" id="UP000228934"/>
    </source>
</evidence>
<feature type="non-terminal residue" evidence="3">
    <location>
        <position position="1"/>
    </location>
</feature>
<feature type="domain" description="IFT80 second beta-propeller" evidence="2">
    <location>
        <begin position="1"/>
        <end position="149"/>
    </location>
</feature>